<proteinExistence type="predicted"/>
<dbReference type="EMBL" id="JBHSPB010000002">
    <property type="protein sequence ID" value="MFC5719117.1"/>
    <property type="molecule type" value="Genomic_DNA"/>
</dbReference>
<name>A0ABW0YTG8_9ACTN</name>
<dbReference type="PANTHER" id="PTHR35526:SF3">
    <property type="entry name" value="ANTI-SIGMA-F FACTOR RSBW"/>
    <property type="match status" value="1"/>
</dbReference>
<dbReference type="Gene3D" id="3.30.565.10">
    <property type="entry name" value="Histidine kinase-like ATPase, C-terminal domain"/>
    <property type="match status" value="1"/>
</dbReference>
<keyword evidence="4" id="KW-0547">Nucleotide-binding</keyword>
<dbReference type="Pfam" id="PF13581">
    <property type="entry name" value="HATPase_c_2"/>
    <property type="match status" value="1"/>
</dbReference>
<dbReference type="InterPro" id="IPR003594">
    <property type="entry name" value="HATPase_dom"/>
</dbReference>
<keyword evidence="1" id="KW-0723">Serine/threonine-protein kinase</keyword>
<reference evidence="5" key="1">
    <citation type="journal article" date="2019" name="Int. J. Syst. Evol. Microbiol.">
        <title>The Global Catalogue of Microorganisms (GCM) 10K type strain sequencing project: providing services to taxonomists for standard genome sequencing and annotation.</title>
        <authorList>
            <consortium name="The Broad Institute Genomics Platform"/>
            <consortium name="The Broad Institute Genome Sequencing Center for Infectious Disease"/>
            <person name="Wu L."/>
            <person name="Ma J."/>
        </authorList>
    </citation>
    <scope>NUCLEOTIDE SEQUENCE [LARGE SCALE GENOMIC DNA]</scope>
    <source>
        <strain evidence="5">CGMCC 4.7304</strain>
    </source>
</reference>
<sequence>MHEVRAELRRFLQYWGEPGRADTAELLTSELVTNALVHTDGSAVVTVTLTAGPAGPAQGLLRVEVRDFTTRQPAGAESGQGARGAQGADPWESTATSGRGLLLVDALSDGWGIRPHAVGKAVWFELGARER</sequence>
<gene>
    <name evidence="4" type="ORF">ACFP1Z_02825</name>
</gene>
<keyword evidence="4" id="KW-0067">ATP-binding</keyword>
<feature type="domain" description="Histidine kinase/HSP90-like ATPase" evidence="3">
    <location>
        <begin position="2"/>
        <end position="124"/>
    </location>
</feature>
<dbReference type="SUPFAM" id="SSF55874">
    <property type="entry name" value="ATPase domain of HSP90 chaperone/DNA topoisomerase II/histidine kinase"/>
    <property type="match status" value="1"/>
</dbReference>
<evidence type="ECO:0000313" key="4">
    <source>
        <dbReference type="EMBL" id="MFC5719117.1"/>
    </source>
</evidence>
<keyword evidence="1" id="KW-0808">Transferase</keyword>
<accession>A0ABW0YTG8</accession>
<feature type="region of interest" description="Disordered" evidence="2">
    <location>
        <begin position="69"/>
        <end position="93"/>
    </location>
</feature>
<comment type="caution">
    <text evidence="4">The sequence shown here is derived from an EMBL/GenBank/DDBJ whole genome shotgun (WGS) entry which is preliminary data.</text>
</comment>
<evidence type="ECO:0000256" key="2">
    <source>
        <dbReference type="SAM" id="MobiDB-lite"/>
    </source>
</evidence>
<dbReference type="PANTHER" id="PTHR35526">
    <property type="entry name" value="ANTI-SIGMA-F FACTOR RSBW-RELATED"/>
    <property type="match status" value="1"/>
</dbReference>
<protein>
    <submittedName>
        <fullName evidence="4">ATP-binding protein</fullName>
    </submittedName>
</protein>
<dbReference type="InterPro" id="IPR050267">
    <property type="entry name" value="Anti-sigma-factor_SerPK"/>
</dbReference>
<keyword evidence="1" id="KW-0418">Kinase</keyword>
<dbReference type="RefSeq" id="WP_390314128.1">
    <property type="nucleotide sequence ID" value="NZ_JBHSPB010000002.1"/>
</dbReference>
<keyword evidence="5" id="KW-1185">Reference proteome</keyword>
<dbReference type="InterPro" id="IPR036890">
    <property type="entry name" value="HATPase_C_sf"/>
</dbReference>
<evidence type="ECO:0000313" key="5">
    <source>
        <dbReference type="Proteomes" id="UP001596083"/>
    </source>
</evidence>
<evidence type="ECO:0000259" key="3">
    <source>
        <dbReference type="Pfam" id="PF13581"/>
    </source>
</evidence>
<dbReference type="GO" id="GO:0005524">
    <property type="term" value="F:ATP binding"/>
    <property type="evidence" value="ECO:0007669"/>
    <property type="project" value="UniProtKB-KW"/>
</dbReference>
<dbReference type="CDD" id="cd16936">
    <property type="entry name" value="HATPase_RsbW-like"/>
    <property type="match status" value="1"/>
</dbReference>
<dbReference type="Proteomes" id="UP001596083">
    <property type="component" value="Unassembled WGS sequence"/>
</dbReference>
<evidence type="ECO:0000256" key="1">
    <source>
        <dbReference type="ARBA" id="ARBA00022527"/>
    </source>
</evidence>
<organism evidence="4 5">
    <name type="scientific">Streptomyces gamaensis</name>
    <dbReference type="NCBI Taxonomy" id="1763542"/>
    <lineage>
        <taxon>Bacteria</taxon>
        <taxon>Bacillati</taxon>
        <taxon>Actinomycetota</taxon>
        <taxon>Actinomycetes</taxon>
        <taxon>Kitasatosporales</taxon>
        <taxon>Streptomycetaceae</taxon>
        <taxon>Streptomyces</taxon>
    </lineage>
</organism>